<keyword evidence="4 6" id="KW-1133">Transmembrane helix</keyword>
<feature type="transmembrane region" description="Helical" evidence="6">
    <location>
        <begin position="127"/>
        <end position="145"/>
    </location>
</feature>
<dbReference type="InterPro" id="IPR000620">
    <property type="entry name" value="EamA_dom"/>
</dbReference>
<accession>A0A1H5T7L6</accession>
<evidence type="ECO:0000256" key="1">
    <source>
        <dbReference type="ARBA" id="ARBA00004141"/>
    </source>
</evidence>
<evidence type="ECO:0000256" key="3">
    <source>
        <dbReference type="ARBA" id="ARBA00022692"/>
    </source>
</evidence>
<reference evidence="8 9" key="1">
    <citation type="submission" date="2016-10" db="EMBL/GenBank/DDBJ databases">
        <authorList>
            <person name="de Groot N.N."/>
        </authorList>
    </citation>
    <scope>NUCLEOTIDE SEQUENCE [LARGE SCALE GENOMIC DNA]</scope>
    <source>
        <strain evidence="8 9">CGMCC 4.2023</strain>
    </source>
</reference>
<keyword evidence="5 6" id="KW-0472">Membrane</keyword>
<comment type="similarity">
    <text evidence="2">Belongs to the EamA transporter family.</text>
</comment>
<dbReference type="AlphaFoldDB" id="A0A1H5T7L6"/>
<dbReference type="GO" id="GO:0016020">
    <property type="term" value="C:membrane"/>
    <property type="evidence" value="ECO:0007669"/>
    <property type="project" value="UniProtKB-SubCell"/>
</dbReference>
<dbReference type="SUPFAM" id="SSF103481">
    <property type="entry name" value="Multidrug resistance efflux transporter EmrE"/>
    <property type="match status" value="1"/>
</dbReference>
<organism evidence="8 9">
    <name type="scientific">Actinacidiphila yanglinensis</name>
    <dbReference type="NCBI Taxonomy" id="310779"/>
    <lineage>
        <taxon>Bacteria</taxon>
        <taxon>Bacillati</taxon>
        <taxon>Actinomycetota</taxon>
        <taxon>Actinomycetes</taxon>
        <taxon>Kitasatosporales</taxon>
        <taxon>Streptomycetaceae</taxon>
        <taxon>Actinacidiphila</taxon>
    </lineage>
</organism>
<keyword evidence="3 6" id="KW-0812">Transmembrane</keyword>
<evidence type="ECO:0000256" key="5">
    <source>
        <dbReference type="ARBA" id="ARBA00023136"/>
    </source>
</evidence>
<evidence type="ECO:0000256" key="2">
    <source>
        <dbReference type="ARBA" id="ARBA00007362"/>
    </source>
</evidence>
<gene>
    <name evidence="8" type="ORF">SAMN05216223_101421</name>
</gene>
<comment type="subcellular location">
    <subcellularLocation>
        <location evidence="1">Membrane</location>
        <topology evidence="1">Multi-pass membrane protein</topology>
    </subcellularLocation>
</comment>
<feature type="domain" description="EamA" evidence="7">
    <location>
        <begin position="19"/>
        <end position="142"/>
    </location>
</feature>
<evidence type="ECO:0000256" key="6">
    <source>
        <dbReference type="SAM" id="Phobius"/>
    </source>
</evidence>
<protein>
    <submittedName>
        <fullName evidence="8">Probable blue pigment (Indigoidine) exporter</fullName>
    </submittedName>
</protein>
<evidence type="ECO:0000256" key="4">
    <source>
        <dbReference type="ARBA" id="ARBA00022989"/>
    </source>
</evidence>
<feature type="transmembrane region" description="Helical" evidence="6">
    <location>
        <begin position="73"/>
        <end position="93"/>
    </location>
</feature>
<evidence type="ECO:0000313" key="8">
    <source>
        <dbReference type="EMBL" id="SEF58779.1"/>
    </source>
</evidence>
<dbReference type="PANTHER" id="PTHR32322:SF2">
    <property type="entry name" value="EAMA DOMAIN-CONTAINING PROTEIN"/>
    <property type="match status" value="1"/>
</dbReference>
<keyword evidence="9" id="KW-1185">Reference proteome</keyword>
<feature type="transmembrane region" description="Helical" evidence="6">
    <location>
        <begin position="151"/>
        <end position="170"/>
    </location>
</feature>
<dbReference type="Pfam" id="PF00892">
    <property type="entry name" value="EamA"/>
    <property type="match status" value="1"/>
</dbReference>
<dbReference type="InterPro" id="IPR050638">
    <property type="entry name" value="AA-Vitamin_Transporters"/>
</dbReference>
<dbReference type="Proteomes" id="UP000236754">
    <property type="component" value="Unassembled WGS sequence"/>
</dbReference>
<proteinExistence type="inferred from homology"/>
<evidence type="ECO:0000313" key="9">
    <source>
        <dbReference type="Proteomes" id="UP000236754"/>
    </source>
</evidence>
<evidence type="ECO:0000259" key="7">
    <source>
        <dbReference type="Pfam" id="PF00892"/>
    </source>
</evidence>
<name>A0A1H5T7L6_9ACTN</name>
<dbReference type="PANTHER" id="PTHR32322">
    <property type="entry name" value="INNER MEMBRANE TRANSPORTER"/>
    <property type="match status" value="1"/>
</dbReference>
<dbReference type="EMBL" id="FNVU01000001">
    <property type="protein sequence ID" value="SEF58779.1"/>
    <property type="molecule type" value="Genomic_DNA"/>
</dbReference>
<feature type="transmembrane region" description="Helical" evidence="6">
    <location>
        <begin position="43"/>
        <end position="61"/>
    </location>
</feature>
<dbReference type="InterPro" id="IPR037185">
    <property type="entry name" value="EmrE-like"/>
</dbReference>
<sequence>MLRYFLLVLRNRAGVVLPAALAPSVWGTTYYVTTEYLPPDRPLLAGVLRALPAGLLLVAVGRRLPHGVWWWRSLVLGALNIGAFFALLFVAAYRLPGGVAATIGALQPLLVAVLSAGLLGDRLTARTVLTGLAGVLGVSLLVLRSGARLDALGVAAALGSAVVMAVGVVLSKRWPAPAPCSPPRGGNSSPAASCCSRCRCWSRACRRPR</sequence>
<feature type="transmembrane region" description="Helical" evidence="6">
    <location>
        <begin position="99"/>
        <end position="120"/>
    </location>
</feature>